<evidence type="ECO:0000313" key="3">
    <source>
        <dbReference type="Proteomes" id="UP000265520"/>
    </source>
</evidence>
<feature type="region of interest" description="Disordered" evidence="1">
    <location>
        <begin position="1"/>
        <end position="58"/>
    </location>
</feature>
<feature type="non-terminal residue" evidence="2">
    <location>
        <position position="58"/>
    </location>
</feature>
<organism evidence="2 3">
    <name type="scientific">Trifolium medium</name>
    <dbReference type="NCBI Taxonomy" id="97028"/>
    <lineage>
        <taxon>Eukaryota</taxon>
        <taxon>Viridiplantae</taxon>
        <taxon>Streptophyta</taxon>
        <taxon>Embryophyta</taxon>
        <taxon>Tracheophyta</taxon>
        <taxon>Spermatophyta</taxon>
        <taxon>Magnoliopsida</taxon>
        <taxon>eudicotyledons</taxon>
        <taxon>Gunneridae</taxon>
        <taxon>Pentapetalae</taxon>
        <taxon>rosids</taxon>
        <taxon>fabids</taxon>
        <taxon>Fabales</taxon>
        <taxon>Fabaceae</taxon>
        <taxon>Papilionoideae</taxon>
        <taxon>50 kb inversion clade</taxon>
        <taxon>NPAAA clade</taxon>
        <taxon>Hologalegina</taxon>
        <taxon>IRL clade</taxon>
        <taxon>Trifolieae</taxon>
        <taxon>Trifolium</taxon>
    </lineage>
</organism>
<accession>A0A392SI62</accession>
<dbReference type="EMBL" id="LXQA010374854">
    <property type="protein sequence ID" value="MCI47635.1"/>
    <property type="molecule type" value="Genomic_DNA"/>
</dbReference>
<evidence type="ECO:0000313" key="2">
    <source>
        <dbReference type="EMBL" id="MCI47635.1"/>
    </source>
</evidence>
<keyword evidence="3" id="KW-1185">Reference proteome</keyword>
<feature type="compositionally biased region" description="Basic and acidic residues" evidence="1">
    <location>
        <begin position="18"/>
        <end position="33"/>
    </location>
</feature>
<protein>
    <submittedName>
        <fullName evidence="2">Uncharacterized protein</fullName>
    </submittedName>
</protein>
<feature type="compositionally biased region" description="Polar residues" evidence="1">
    <location>
        <begin position="1"/>
        <end position="13"/>
    </location>
</feature>
<name>A0A392SI62_9FABA</name>
<evidence type="ECO:0000256" key="1">
    <source>
        <dbReference type="SAM" id="MobiDB-lite"/>
    </source>
</evidence>
<reference evidence="2 3" key="1">
    <citation type="journal article" date="2018" name="Front. Plant Sci.">
        <title>Red Clover (Trifolium pratense) and Zigzag Clover (T. medium) - A Picture of Genomic Similarities and Differences.</title>
        <authorList>
            <person name="Dluhosova J."/>
            <person name="Istvanek J."/>
            <person name="Nedelnik J."/>
            <person name="Repkova J."/>
        </authorList>
    </citation>
    <scope>NUCLEOTIDE SEQUENCE [LARGE SCALE GENOMIC DNA]</scope>
    <source>
        <strain evidence="3">cv. 10/8</strain>
        <tissue evidence="2">Leaf</tissue>
    </source>
</reference>
<dbReference type="Proteomes" id="UP000265520">
    <property type="component" value="Unassembled WGS sequence"/>
</dbReference>
<dbReference type="AlphaFoldDB" id="A0A392SI62"/>
<proteinExistence type="predicted"/>
<comment type="caution">
    <text evidence="2">The sequence shown here is derived from an EMBL/GenBank/DDBJ whole genome shotgun (WGS) entry which is preliminary data.</text>
</comment>
<sequence length="58" mass="6407">MSSARTLLGHNNASPVSKPEKSKEEEDQQERNTKKAKGGEQSFSVEVSKVGSYRNKVI</sequence>